<accession>A0A8H7WC46</accession>
<evidence type="ECO:0000313" key="3">
    <source>
        <dbReference type="Proteomes" id="UP000664132"/>
    </source>
</evidence>
<dbReference type="PANTHER" id="PTHR34144:SF8">
    <property type="entry name" value="GLYCOSYLTRANSFERASE FAMILY 69 PROTEIN"/>
    <property type="match status" value="1"/>
</dbReference>
<evidence type="ECO:0008006" key="4">
    <source>
        <dbReference type="Google" id="ProtNLM"/>
    </source>
</evidence>
<evidence type="ECO:0000313" key="2">
    <source>
        <dbReference type="EMBL" id="KAG4422113.1"/>
    </source>
</evidence>
<dbReference type="Pfam" id="PF11735">
    <property type="entry name" value="CAP59_mtransfer"/>
    <property type="match status" value="1"/>
</dbReference>
<feature type="region of interest" description="Disordered" evidence="1">
    <location>
        <begin position="420"/>
        <end position="441"/>
    </location>
</feature>
<protein>
    <recommendedName>
        <fullName evidence="4">Glycosyltransferase family 69 protein</fullName>
    </recommendedName>
</protein>
<name>A0A8H7WC46_9HELO</name>
<dbReference type="AlphaFoldDB" id="A0A8H7WC46"/>
<sequence length="510" mass="57638">MSSPVFARAYERVPHSDTRLDKHFHRDQRARYLLAYSLRRCLQLLKKPVPAIIVVLALQVVFNSSYSNPASFTIPPENVFIAANINDGQLVLGDWGTSLIETCKLLGPERTHVSVYGGPLMAMRELEARLSAAGCDNTIVAEEMEPIDWSSLYRVEVAPGEYRVKRISYLAAIRNRALAPLDGLSKRFDKILFLNDVLFQASDAARLLFATNVRHDGKTGYKAACAVDFHHSWKFYDTFALRSSDGYYPGVRIYPWFASKGDGISRRDVLSNTDSVRVKSCWGGMVSFDAKYFQAAAGQQNTTIGTTPIRFRSEHEPFWDSSECCLVHSDLQGIPNDAENVTDGSTGIYMNPFVRVTYKASTYRWLPLVRRFERLFIVPNALINHFTHMPEYNPRRDEIPQSTVLDWTWVYDGTTLPSSSSAIPVRQKQGDHFNSERETGQLTARDTSEAQYRSLWRAKGYLQRGNRTATRDGFCSTRQLLVINEGAMVSPNTGTNWEEAAIPPWPKTDS</sequence>
<gene>
    <name evidence="2" type="ORF">IFR04_004740</name>
</gene>
<evidence type="ECO:0000256" key="1">
    <source>
        <dbReference type="SAM" id="MobiDB-lite"/>
    </source>
</evidence>
<dbReference type="Proteomes" id="UP000664132">
    <property type="component" value="Unassembled WGS sequence"/>
</dbReference>
<dbReference type="PANTHER" id="PTHR34144">
    <property type="entry name" value="CHROMOSOME 8, WHOLE GENOME SHOTGUN SEQUENCE"/>
    <property type="match status" value="1"/>
</dbReference>
<dbReference type="InterPro" id="IPR021047">
    <property type="entry name" value="Mannosyltransferase_CMT1"/>
</dbReference>
<organism evidence="2 3">
    <name type="scientific">Cadophora malorum</name>
    <dbReference type="NCBI Taxonomy" id="108018"/>
    <lineage>
        <taxon>Eukaryota</taxon>
        <taxon>Fungi</taxon>
        <taxon>Dikarya</taxon>
        <taxon>Ascomycota</taxon>
        <taxon>Pezizomycotina</taxon>
        <taxon>Leotiomycetes</taxon>
        <taxon>Helotiales</taxon>
        <taxon>Ploettnerulaceae</taxon>
        <taxon>Cadophora</taxon>
    </lineage>
</organism>
<proteinExistence type="predicted"/>
<dbReference type="OrthoDB" id="262547at2759"/>
<comment type="caution">
    <text evidence="2">The sequence shown here is derived from an EMBL/GenBank/DDBJ whole genome shotgun (WGS) entry which is preliminary data.</text>
</comment>
<dbReference type="EMBL" id="JAFJYH010000054">
    <property type="protein sequence ID" value="KAG4422113.1"/>
    <property type="molecule type" value="Genomic_DNA"/>
</dbReference>
<feature type="compositionally biased region" description="Basic and acidic residues" evidence="1">
    <location>
        <begin position="428"/>
        <end position="439"/>
    </location>
</feature>
<keyword evidence="3" id="KW-1185">Reference proteome</keyword>
<reference evidence="2" key="1">
    <citation type="submission" date="2021-02" db="EMBL/GenBank/DDBJ databases">
        <title>Genome sequence Cadophora malorum strain M34.</title>
        <authorList>
            <person name="Stefanovic E."/>
            <person name="Vu D."/>
            <person name="Scully C."/>
            <person name="Dijksterhuis J."/>
            <person name="Roader J."/>
            <person name="Houbraken J."/>
        </authorList>
    </citation>
    <scope>NUCLEOTIDE SEQUENCE</scope>
    <source>
        <strain evidence="2">M34</strain>
    </source>
</reference>